<feature type="compositionally biased region" description="Polar residues" evidence="1">
    <location>
        <begin position="107"/>
        <end position="120"/>
    </location>
</feature>
<accession>A0A521CU82</accession>
<dbReference type="Proteomes" id="UP000315636">
    <property type="component" value="Unassembled WGS sequence"/>
</dbReference>
<feature type="region of interest" description="Disordered" evidence="1">
    <location>
        <begin position="94"/>
        <end position="161"/>
    </location>
</feature>
<feature type="domain" description="C2H2-type" evidence="2">
    <location>
        <begin position="173"/>
        <end position="193"/>
    </location>
</feature>
<dbReference type="AlphaFoldDB" id="A0A521CU82"/>
<evidence type="ECO:0000256" key="1">
    <source>
        <dbReference type="SAM" id="MobiDB-lite"/>
    </source>
</evidence>
<evidence type="ECO:0000313" key="4">
    <source>
        <dbReference type="Proteomes" id="UP000315636"/>
    </source>
</evidence>
<feature type="compositionally biased region" description="Polar residues" evidence="1">
    <location>
        <begin position="140"/>
        <end position="160"/>
    </location>
</feature>
<name>A0A521CU82_9BACL</name>
<gene>
    <name evidence="3" type="ORF">SAMN06264849_104146</name>
</gene>
<dbReference type="OrthoDB" id="2989425at2"/>
<feature type="compositionally biased region" description="Basic and acidic residues" evidence="1">
    <location>
        <begin position="94"/>
        <end position="106"/>
    </location>
</feature>
<dbReference type="EMBL" id="FXTI01000004">
    <property type="protein sequence ID" value="SMO62220.1"/>
    <property type="molecule type" value="Genomic_DNA"/>
</dbReference>
<dbReference type="PROSITE" id="PS00028">
    <property type="entry name" value="ZINC_FINGER_C2H2_1"/>
    <property type="match status" value="1"/>
</dbReference>
<dbReference type="RefSeq" id="WP_142505216.1">
    <property type="nucleotide sequence ID" value="NZ_FXTI01000004.1"/>
</dbReference>
<proteinExistence type="predicted"/>
<organism evidence="3 4">
    <name type="scientific">Melghirimyces algeriensis</name>
    <dbReference type="NCBI Taxonomy" id="910412"/>
    <lineage>
        <taxon>Bacteria</taxon>
        <taxon>Bacillati</taxon>
        <taxon>Bacillota</taxon>
        <taxon>Bacilli</taxon>
        <taxon>Bacillales</taxon>
        <taxon>Thermoactinomycetaceae</taxon>
        <taxon>Melghirimyces</taxon>
    </lineage>
</organism>
<evidence type="ECO:0000313" key="3">
    <source>
        <dbReference type="EMBL" id="SMO62220.1"/>
    </source>
</evidence>
<dbReference type="InterPro" id="IPR013087">
    <property type="entry name" value="Znf_C2H2_type"/>
</dbReference>
<evidence type="ECO:0000259" key="2">
    <source>
        <dbReference type="PROSITE" id="PS00028"/>
    </source>
</evidence>
<keyword evidence="4" id="KW-1185">Reference proteome</keyword>
<feature type="compositionally biased region" description="Basic and acidic residues" evidence="1">
    <location>
        <begin position="122"/>
        <end position="138"/>
    </location>
</feature>
<sequence>MGLFDDLKHKFEKGIESTGHQSKKMLDISRIKFMVRNEKEKEEALYYKLGKEIFRYWDRKGDLELTDLTRATLQHIQDVRRKIVELEETVEKLKQQHAPVQEKKENSQSIPAPDNRSQPEASEEKRLKKEPVRMEKKNTHTASQTDQTNHQSTHTSTPELSENWAEGKAFFVCPHCGDRIEETTIICSHCHKHIYED</sequence>
<reference evidence="3 4" key="1">
    <citation type="submission" date="2017-05" db="EMBL/GenBank/DDBJ databases">
        <authorList>
            <person name="Varghese N."/>
            <person name="Submissions S."/>
        </authorList>
    </citation>
    <scope>NUCLEOTIDE SEQUENCE [LARGE SCALE GENOMIC DNA]</scope>
    <source>
        <strain evidence="3 4">DSM 45474</strain>
    </source>
</reference>
<protein>
    <recommendedName>
        <fullName evidence="2">C2H2-type domain-containing protein</fullName>
    </recommendedName>
</protein>